<proteinExistence type="predicted"/>
<evidence type="ECO:0000313" key="2">
    <source>
        <dbReference type="Proteomes" id="UP000828941"/>
    </source>
</evidence>
<sequence length="243" mass="28085">MGRGRVILERIENKTNRQVTFSKRRNGLLKKAYELSVLCDAEVGLIIFSSRGKLFQFSSTDINRIIERYRQCCFLPQESNIVEDEPQRLQQELLRLKLKHESLERADRNLRGLDLESLSMKELQNLEKQLERSLSKTIQRKTQKMLELLNELREKEHNLAELNKELQSQHCQKFQLEEADGFAGILESPSIARNNRSKVPAGQANCFDSGTTTGGYLHCLKGKEIDKRTEGEDSTDSNNERLF</sequence>
<organism evidence="1 2">
    <name type="scientific">Bauhinia variegata</name>
    <name type="common">Purple orchid tree</name>
    <name type="synonym">Phanera variegata</name>
    <dbReference type="NCBI Taxonomy" id="167791"/>
    <lineage>
        <taxon>Eukaryota</taxon>
        <taxon>Viridiplantae</taxon>
        <taxon>Streptophyta</taxon>
        <taxon>Embryophyta</taxon>
        <taxon>Tracheophyta</taxon>
        <taxon>Spermatophyta</taxon>
        <taxon>Magnoliopsida</taxon>
        <taxon>eudicotyledons</taxon>
        <taxon>Gunneridae</taxon>
        <taxon>Pentapetalae</taxon>
        <taxon>rosids</taxon>
        <taxon>fabids</taxon>
        <taxon>Fabales</taxon>
        <taxon>Fabaceae</taxon>
        <taxon>Cercidoideae</taxon>
        <taxon>Cercideae</taxon>
        <taxon>Bauhiniinae</taxon>
        <taxon>Bauhinia</taxon>
    </lineage>
</organism>
<evidence type="ECO:0000313" key="1">
    <source>
        <dbReference type="EMBL" id="KAI4347479.1"/>
    </source>
</evidence>
<accession>A0ACB9PHL0</accession>
<comment type="caution">
    <text evidence="1">The sequence shown here is derived from an EMBL/GenBank/DDBJ whole genome shotgun (WGS) entry which is preliminary data.</text>
</comment>
<reference evidence="1 2" key="1">
    <citation type="journal article" date="2022" name="DNA Res.">
        <title>Chromosomal-level genome assembly of the orchid tree Bauhinia variegata (Leguminosae; Cercidoideae) supports the allotetraploid origin hypothesis of Bauhinia.</title>
        <authorList>
            <person name="Zhong Y."/>
            <person name="Chen Y."/>
            <person name="Zheng D."/>
            <person name="Pang J."/>
            <person name="Liu Y."/>
            <person name="Luo S."/>
            <person name="Meng S."/>
            <person name="Qian L."/>
            <person name="Wei D."/>
            <person name="Dai S."/>
            <person name="Zhou R."/>
        </authorList>
    </citation>
    <scope>NUCLEOTIDE SEQUENCE [LARGE SCALE GENOMIC DNA]</scope>
    <source>
        <strain evidence="1">BV-YZ2020</strain>
    </source>
</reference>
<keyword evidence="2" id="KW-1185">Reference proteome</keyword>
<name>A0ACB9PHL0_BAUVA</name>
<protein>
    <submittedName>
        <fullName evidence="1">Uncharacterized protein</fullName>
    </submittedName>
</protein>
<gene>
    <name evidence="1" type="ORF">L6164_008290</name>
</gene>
<dbReference type="Proteomes" id="UP000828941">
    <property type="component" value="Chromosome 4"/>
</dbReference>
<dbReference type="EMBL" id="CM039429">
    <property type="protein sequence ID" value="KAI4347479.1"/>
    <property type="molecule type" value="Genomic_DNA"/>
</dbReference>